<dbReference type="Pfam" id="PF00400">
    <property type="entry name" value="WD40"/>
    <property type="match status" value="1"/>
</dbReference>
<dbReference type="PROSITE" id="PS50294">
    <property type="entry name" value="WD_REPEATS_REGION"/>
    <property type="match status" value="1"/>
</dbReference>
<dbReference type="InterPro" id="IPR001680">
    <property type="entry name" value="WD40_rpt"/>
</dbReference>
<reference evidence="2 3" key="1">
    <citation type="submission" date="2013-02" db="EMBL/GenBank/DDBJ databases">
        <title>Genome sequence of Candida maltosa Xu316, a potential industrial strain for xylitol and ethanol production.</title>
        <authorList>
            <person name="Yu J."/>
            <person name="Wang Q."/>
            <person name="Geng X."/>
            <person name="Bao W."/>
            <person name="He P."/>
            <person name="Cai J."/>
        </authorList>
    </citation>
    <scope>NUCLEOTIDE SEQUENCE [LARGE SCALE GENOMIC DNA]</scope>
    <source>
        <strain evidence="3">Xu316</strain>
    </source>
</reference>
<dbReference type="eggNOG" id="ENOG502QPI7">
    <property type="taxonomic scope" value="Eukaryota"/>
</dbReference>
<dbReference type="HOGENOM" id="CLU_906128_0_0_1"/>
<dbReference type="EMBL" id="AOGT01001241">
    <property type="protein sequence ID" value="EMG48122.1"/>
    <property type="molecule type" value="Genomic_DNA"/>
</dbReference>
<evidence type="ECO:0000313" key="2">
    <source>
        <dbReference type="EMBL" id="EMG48122.1"/>
    </source>
</evidence>
<dbReference type="InterPro" id="IPR036322">
    <property type="entry name" value="WD40_repeat_dom_sf"/>
</dbReference>
<accession>M3HL64</accession>
<sequence length="307" mass="34144">MGYTTSEAMKVDCLIDSRTLGRNSNSKISTLECTDNYLVSGTFEGSYILTDVSDPDNVRHLGEHQVTNHIDGITNHVIINEKNQELIVSSNDRKMRIIDMVSNKCKNTRESEFAVNCAALNPNNANEIFITGDSTSCYVVDTRENVKDKQLSFSSHYDYGFGCDWSPSNENLLLSGNQDSTVKLWDRRKPRQALQSWSGALGFGDSSTAGPVRNCKFSYSGDYISWAESLDHVGIIETGSLLTNRSDVQSRIQKIDFVGKCAGLRFTPSEQGNGEQLIIGVIDCPLGGILSYKLESKYKSLDYDFEF</sequence>
<dbReference type="AlphaFoldDB" id="M3HL64"/>
<dbReference type="PANTHER" id="PTHR43991">
    <property type="entry name" value="WD REPEAT PROTEIN (AFU_ORTHOLOGUE AFUA_8G05640)-RELATED"/>
    <property type="match status" value="1"/>
</dbReference>
<dbReference type="SUPFAM" id="SSF50978">
    <property type="entry name" value="WD40 repeat-like"/>
    <property type="match status" value="1"/>
</dbReference>
<keyword evidence="3" id="KW-1185">Reference proteome</keyword>
<dbReference type="STRING" id="1245528.M3HL64"/>
<dbReference type="InterPro" id="IPR015943">
    <property type="entry name" value="WD40/YVTN_repeat-like_dom_sf"/>
</dbReference>
<keyword evidence="1" id="KW-0853">WD repeat</keyword>
<dbReference type="PROSITE" id="PS50082">
    <property type="entry name" value="WD_REPEATS_2"/>
    <property type="match status" value="1"/>
</dbReference>
<dbReference type="Gene3D" id="2.130.10.10">
    <property type="entry name" value="YVTN repeat-like/Quinoprotein amine dehydrogenase"/>
    <property type="match status" value="1"/>
</dbReference>
<proteinExistence type="predicted"/>
<dbReference type="SMART" id="SM00320">
    <property type="entry name" value="WD40"/>
    <property type="match status" value="3"/>
</dbReference>
<protein>
    <submittedName>
        <fullName evidence="2">Uncharacterized protein</fullName>
    </submittedName>
</protein>
<feature type="non-terminal residue" evidence="2">
    <location>
        <position position="1"/>
    </location>
</feature>
<name>M3HL64_CANMX</name>
<evidence type="ECO:0000313" key="3">
    <source>
        <dbReference type="Proteomes" id="UP000011777"/>
    </source>
</evidence>
<gene>
    <name evidence="2" type="ORF">G210_1368</name>
</gene>
<dbReference type="PANTHER" id="PTHR43991:SF12">
    <property type="entry name" value="WD REPEAT PROTEIN (AFU_ORTHOLOGUE AFUA_8G05640)"/>
    <property type="match status" value="1"/>
</dbReference>
<dbReference type="OrthoDB" id="20669at2759"/>
<dbReference type="Proteomes" id="UP000011777">
    <property type="component" value="Unassembled WGS sequence"/>
</dbReference>
<organism evidence="2 3">
    <name type="scientific">Candida maltosa (strain Xu316)</name>
    <name type="common">Yeast</name>
    <dbReference type="NCBI Taxonomy" id="1245528"/>
    <lineage>
        <taxon>Eukaryota</taxon>
        <taxon>Fungi</taxon>
        <taxon>Dikarya</taxon>
        <taxon>Ascomycota</taxon>
        <taxon>Saccharomycotina</taxon>
        <taxon>Pichiomycetes</taxon>
        <taxon>Debaryomycetaceae</taxon>
        <taxon>Candida/Lodderomyces clade</taxon>
        <taxon>Candida</taxon>
    </lineage>
</organism>
<dbReference type="OMA" id="CTNLAED"/>
<comment type="caution">
    <text evidence="2">The sequence shown here is derived from an EMBL/GenBank/DDBJ whole genome shotgun (WGS) entry which is preliminary data.</text>
</comment>
<evidence type="ECO:0000256" key="1">
    <source>
        <dbReference type="PROSITE-ProRule" id="PRU00221"/>
    </source>
</evidence>
<feature type="repeat" description="WD" evidence="1">
    <location>
        <begin position="153"/>
        <end position="195"/>
    </location>
</feature>